<evidence type="ECO:0000256" key="9">
    <source>
        <dbReference type="ARBA" id="ARBA00093227"/>
    </source>
</evidence>
<comment type="catalytic activity">
    <reaction evidence="6">
        <text>Delta(2)-thiazoline-2-carboxylate + NADPH + 2 H(+) = L-thiazolidine-2-carboxylate + NADP(+)</text>
        <dbReference type="Rhea" id="RHEA:68072"/>
        <dbReference type="ChEBI" id="CHEBI:15378"/>
        <dbReference type="ChEBI" id="CHEBI:57783"/>
        <dbReference type="ChEBI" id="CHEBI:58349"/>
        <dbReference type="ChEBI" id="CHEBI:176895"/>
        <dbReference type="ChEBI" id="CHEBI:176896"/>
    </reaction>
    <physiologicalReaction direction="left-to-right" evidence="6">
        <dbReference type="Rhea" id="RHEA:68073"/>
    </physiologicalReaction>
</comment>
<evidence type="ECO:0000256" key="3">
    <source>
        <dbReference type="ARBA" id="ARBA00015173"/>
    </source>
</evidence>
<evidence type="ECO:0000256" key="10">
    <source>
        <dbReference type="ARBA" id="ARBA00093248"/>
    </source>
</evidence>
<name>A0AAN9VR16_9ORTH</name>
<dbReference type="GO" id="GO:0042562">
    <property type="term" value="F:hormone binding"/>
    <property type="evidence" value="ECO:0007669"/>
    <property type="project" value="TreeGrafter"/>
</dbReference>
<comment type="catalytic activity">
    <reaction evidence="9">
        <text>(S)-cystathionine ketimine + NADPH + 2 H(+) = (3R,5S)-2,3,5,6,7-pentahydro-1,4-thiazepine-3,5-dicarboxylate + NADP(+)</text>
        <dbReference type="Rhea" id="RHEA:68036"/>
        <dbReference type="ChEBI" id="CHEBI:15378"/>
        <dbReference type="ChEBI" id="CHEBI:57783"/>
        <dbReference type="ChEBI" id="CHEBI:58349"/>
        <dbReference type="ChEBI" id="CHEBI:176808"/>
        <dbReference type="ChEBI" id="CHEBI:176810"/>
    </reaction>
    <physiologicalReaction direction="left-to-right" evidence="9">
        <dbReference type="Rhea" id="RHEA:68037"/>
    </physiologicalReaction>
</comment>
<dbReference type="Proteomes" id="UP001378592">
    <property type="component" value="Unassembled WGS sequence"/>
</dbReference>
<protein>
    <recommendedName>
        <fullName evidence="3">Ketimine reductase mu-crystallin</fullName>
        <ecNumber evidence="16">1.5.1.1</ecNumber>
        <ecNumber evidence="2">1.5.1.25</ecNumber>
    </recommendedName>
    <alternativeName>
        <fullName evidence="17">1-piperideine-2-carboxylate/1-pyrroline-2-carboxylate reductase</fullName>
    </alternativeName>
    <alternativeName>
        <fullName evidence="4">NADP-regulated thyroid-hormone-binding protein</fullName>
    </alternativeName>
</protein>
<comment type="catalytic activity">
    <reaction evidence="5">
        <text>L-pipecolate + NAD(+) = Delta(1)-piperideine-2-carboxylate + NADH + H(+)</text>
        <dbReference type="Rhea" id="RHEA:30807"/>
        <dbReference type="ChEBI" id="CHEBI:15378"/>
        <dbReference type="ChEBI" id="CHEBI:57540"/>
        <dbReference type="ChEBI" id="CHEBI:57945"/>
        <dbReference type="ChEBI" id="CHEBI:61185"/>
        <dbReference type="ChEBI" id="CHEBI:77631"/>
        <dbReference type="EC" id="1.5.1.1"/>
    </reaction>
    <physiologicalReaction direction="right-to-left" evidence="5">
        <dbReference type="Rhea" id="RHEA:30809"/>
    </physiologicalReaction>
</comment>
<comment type="caution">
    <text evidence="18">The sequence shown here is derived from an EMBL/GenBank/DDBJ whole genome shotgun (WGS) entry which is preliminary data.</text>
</comment>
<evidence type="ECO:0000256" key="14">
    <source>
        <dbReference type="ARBA" id="ARBA00093273"/>
    </source>
</evidence>
<comment type="subunit">
    <text evidence="15">Homodimer. Binds the thyroid hormone triiodothyronine (T3); T3 binding inhibits enzymatic activity.</text>
</comment>
<dbReference type="EMBL" id="JAZDUA010000123">
    <property type="protein sequence ID" value="KAK7867281.1"/>
    <property type="molecule type" value="Genomic_DNA"/>
</dbReference>
<evidence type="ECO:0000256" key="15">
    <source>
        <dbReference type="ARBA" id="ARBA00093567"/>
    </source>
</evidence>
<dbReference type="Gene3D" id="3.30.1780.10">
    <property type="entry name" value="ornithine cyclodeaminase, domain 1"/>
    <property type="match status" value="1"/>
</dbReference>
<comment type="catalytic activity">
    <reaction evidence="8">
        <text>(3R)-1,4-thiomorpholine-3-carboxylate + NAD(+) = 3,4-dehydrothiomorpholine-3-carboxylate + NADH + 2 H(+)</text>
        <dbReference type="Rhea" id="RHEA:12504"/>
        <dbReference type="ChEBI" id="CHEBI:15378"/>
        <dbReference type="ChEBI" id="CHEBI:57540"/>
        <dbReference type="ChEBI" id="CHEBI:57945"/>
        <dbReference type="ChEBI" id="CHEBI:58517"/>
        <dbReference type="ChEBI" id="CHEBI:176873"/>
        <dbReference type="EC" id="1.5.1.25"/>
    </reaction>
    <physiologicalReaction direction="right-to-left" evidence="8">
        <dbReference type="Rhea" id="RHEA:12506"/>
    </physiologicalReaction>
</comment>
<dbReference type="InterPro" id="IPR036291">
    <property type="entry name" value="NAD(P)-bd_dom_sf"/>
</dbReference>
<gene>
    <name evidence="18" type="ORF">R5R35_002110</name>
</gene>
<organism evidence="18 19">
    <name type="scientific">Gryllus longicercus</name>
    <dbReference type="NCBI Taxonomy" id="2509291"/>
    <lineage>
        <taxon>Eukaryota</taxon>
        <taxon>Metazoa</taxon>
        <taxon>Ecdysozoa</taxon>
        <taxon>Arthropoda</taxon>
        <taxon>Hexapoda</taxon>
        <taxon>Insecta</taxon>
        <taxon>Pterygota</taxon>
        <taxon>Neoptera</taxon>
        <taxon>Polyneoptera</taxon>
        <taxon>Orthoptera</taxon>
        <taxon>Ensifera</taxon>
        <taxon>Gryllidea</taxon>
        <taxon>Grylloidea</taxon>
        <taxon>Gryllidae</taxon>
        <taxon>Gryllinae</taxon>
        <taxon>Gryllus</taxon>
    </lineage>
</organism>
<evidence type="ECO:0000256" key="13">
    <source>
        <dbReference type="ARBA" id="ARBA00093264"/>
    </source>
</evidence>
<dbReference type="PANTHER" id="PTHR13812">
    <property type="entry name" value="KETIMINE REDUCTASE MU-CRYSTALLIN"/>
    <property type="match status" value="1"/>
</dbReference>
<evidence type="ECO:0000256" key="8">
    <source>
        <dbReference type="ARBA" id="ARBA00093226"/>
    </source>
</evidence>
<keyword evidence="19" id="KW-1185">Reference proteome</keyword>
<evidence type="ECO:0000256" key="4">
    <source>
        <dbReference type="ARBA" id="ARBA00033420"/>
    </source>
</evidence>
<accession>A0AAN9VR16</accession>
<evidence type="ECO:0000256" key="12">
    <source>
        <dbReference type="ARBA" id="ARBA00093263"/>
    </source>
</evidence>
<evidence type="ECO:0000256" key="2">
    <source>
        <dbReference type="ARBA" id="ARBA00012883"/>
    </source>
</evidence>
<proteinExistence type="inferred from homology"/>
<dbReference type="PANTHER" id="PTHR13812:SF19">
    <property type="entry name" value="KETIMINE REDUCTASE MU-CRYSTALLIN"/>
    <property type="match status" value="1"/>
</dbReference>
<comment type="catalytic activity">
    <reaction evidence="14">
        <text>L-pipecolate + NADP(+) = Delta(1)-piperideine-2-carboxylate + NADPH + H(+)</text>
        <dbReference type="Rhea" id="RHEA:12524"/>
        <dbReference type="ChEBI" id="CHEBI:15378"/>
        <dbReference type="ChEBI" id="CHEBI:57783"/>
        <dbReference type="ChEBI" id="CHEBI:58349"/>
        <dbReference type="ChEBI" id="CHEBI:61185"/>
        <dbReference type="ChEBI" id="CHEBI:77631"/>
        <dbReference type="EC" id="1.5.1.1"/>
    </reaction>
    <physiologicalReaction direction="right-to-left" evidence="14">
        <dbReference type="Rhea" id="RHEA:12526"/>
    </physiologicalReaction>
</comment>
<dbReference type="InterPro" id="IPR023401">
    <property type="entry name" value="ODC_N"/>
</dbReference>
<evidence type="ECO:0000256" key="5">
    <source>
        <dbReference type="ARBA" id="ARBA00093190"/>
    </source>
</evidence>
<evidence type="ECO:0000313" key="19">
    <source>
        <dbReference type="Proteomes" id="UP001378592"/>
    </source>
</evidence>
<evidence type="ECO:0000256" key="11">
    <source>
        <dbReference type="ARBA" id="ARBA00093250"/>
    </source>
</evidence>
<dbReference type="Gene3D" id="3.40.50.720">
    <property type="entry name" value="NAD(P)-binding Rossmann-like Domain"/>
    <property type="match status" value="1"/>
</dbReference>
<reference evidence="18 19" key="1">
    <citation type="submission" date="2024-03" db="EMBL/GenBank/DDBJ databases">
        <title>The genome assembly and annotation of the cricket Gryllus longicercus Weissman &amp; Gray.</title>
        <authorList>
            <person name="Szrajer S."/>
            <person name="Gray D."/>
            <person name="Ylla G."/>
        </authorList>
    </citation>
    <scope>NUCLEOTIDE SEQUENCE [LARGE SCALE GENOMIC DNA]</scope>
    <source>
        <strain evidence="18">DAG 2021-001</strain>
        <tissue evidence="18">Whole body minus gut</tissue>
    </source>
</reference>
<dbReference type="PIRSF" id="PIRSF001439">
    <property type="entry name" value="CryM"/>
    <property type="match status" value="1"/>
</dbReference>
<dbReference type="EC" id="1.5.1.25" evidence="2"/>
<dbReference type="GO" id="GO:0005737">
    <property type="term" value="C:cytoplasm"/>
    <property type="evidence" value="ECO:0007669"/>
    <property type="project" value="TreeGrafter"/>
</dbReference>
<dbReference type="GO" id="GO:0050241">
    <property type="term" value="F:pyrroline-2-carboxylate reductase activity"/>
    <property type="evidence" value="ECO:0007669"/>
    <property type="project" value="UniProtKB-EC"/>
</dbReference>
<comment type="catalytic activity">
    <reaction evidence="11">
        <text>(S)-cystathionine ketimine + NADH + 2 H(+) = (3R,5S)-2,3,5,6,7-pentahydro-1,4-thiazepine-3,5-dicarboxylate + NAD(+)</text>
        <dbReference type="Rhea" id="RHEA:68032"/>
        <dbReference type="ChEBI" id="CHEBI:15378"/>
        <dbReference type="ChEBI" id="CHEBI:57540"/>
        <dbReference type="ChEBI" id="CHEBI:57945"/>
        <dbReference type="ChEBI" id="CHEBI:176808"/>
        <dbReference type="ChEBI" id="CHEBI:176810"/>
    </reaction>
    <physiologicalReaction direction="left-to-right" evidence="11">
        <dbReference type="Rhea" id="RHEA:68033"/>
    </physiologicalReaction>
</comment>
<comment type="similarity">
    <text evidence="1">Belongs to the ornithine cyclodeaminase/mu-crystallin family.</text>
</comment>
<dbReference type="GO" id="GO:0047127">
    <property type="term" value="F:thiomorpholine-carboxylate dehydrogenase activity"/>
    <property type="evidence" value="ECO:0007669"/>
    <property type="project" value="UniProtKB-EC"/>
</dbReference>
<dbReference type="EC" id="1.5.1.1" evidence="16"/>
<evidence type="ECO:0000256" key="17">
    <source>
        <dbReference type="ARBA" id="ARBA00093650"/>
    </source>
</evidence>
<dbReference type="SUPFAM" id="SSF51735">
    <property type="entry name" value="NAD(P)-binding Rossmann-fold domains"/>
    <property type="match status" value="1"/>
</dbReference>
<evidence type="ECO:0000256" key="7">
    <source>
        <dbReference type="ARBA" id="ARBA00093203"/>
    </source>
</evidence>
<evidence type="ECO:0000256" key="1">
    <source>
        <dbReference type="ARBA" id="ARBA00008903"/>
    </source>
</evidence>
<evidence type="ECO:0000313" key="18">
    <source>
        <dbReference type="EMBL" id="KAK7867281.1"/>
    </source>
</evidence>
<comment type="catalytic activity">
    <reaction evidence="13">
        <text>L-proline + NAD(+) = 1-pyrroline-2-carboxylate + NADH + H(+)</text>
        <dbReference type="Rhea" id="RHEA:20321"/>
        <dbReference type="ChEBI" id="CHEBI:15378"/>
        <dbReference type="ChEBI" id="CHEBI:39785"/>
        <dbReference type="ChEBI" id="CHEBI:57540"/>
        <dbReference type="ChEBI" id="CHEBI:57945"/>
        <dbReference type="ChEBI" id="CHEBI:60039"/>
        <dbReference type="EC" id="1.5.1.1"/>
    </reaction>
    <physiologicalReaction direction="right-to-left" evidence="13">
        <dbReference type="Rhea" id="RHEA:20323"/>
    </physiologicalReaction>
</comment>
<comment type="catalytic activity">
    <reaction evidence="12">
        <text>(3R)-1,4-thiomorpholine-3-carboxylate + NADP(+) = 3,4-dehydrothiomorpholine-3-carboxylate + NADPH + 2 H(+)</text>
        <dbReference type="Rhea" id="RHEA:12500"/>
        <dbReference type="ChEBI" id="CHEBI:15378"/>
        <dbReference type="ChEBI" id="CHEBI:57783"/>
        <dbReference type="ChEBI" id="CHEBI:58349"/>
        <dbReference type="ChEBI" id="CHEBI:58517"/>
        <dbReference type="ChEBI" id="CHEBI:176873"/>
        <dbReference type="EC" id="1.5.1.25"/>
    </reaction>
    <physiologicalReaction direction="right-to-left" evidence="12">
        <dbReference type="Rhea" id="RHEA:12502"/>
    </physiologicalReaction>
</comment>
<comment type="catalytic activity">
    <reaction evidence="10">
        <text>(R)-lanthionine ketimine + NADPH + 2 H(+) = (3R,5R)-1,4-thiomorpholine-3,5-dicarboxylate + NADP(+)</text>
        <dbReference type="Rhea" id="RHEA:68040"/>
        <dbReference type="ChEBI" id="CHEBI:15378"/>
        <dbReference type="ChEBI" id="CHEBI:57783"/>
        <dbReference type="ChEBI" id="CHEBI:58349"/>
        <dbReference type="ChEBI" id="CHEBI:176891"/>
        <dbReference type="ChEBI" id="CHEBI:176892"/>
    </reaction>
    <physiologicalReaction direction="left-to-right" evidence="10">
        <dbReference type="Rhea" id="RHEA:68041"/>
    </physiologicalReaction>
</comment>
<sequence>MSSSTASPLYLTDEDVKKLLQWDTLIPVIERALKTVSQTVETPLVVQPPRTIMPVPDKNGVLLTMPGFSKNDDALACKLVTSFPDNAQKGMASIFGTVLLFDTNTGKVQAIMEANEITAWRTAAASAVATKYLHKGSDILAILGSGVQARSHINALTHLLKFKEIRVWNHNQQGAEKLAAEFHELGKCISVCYSADDAVKNADVIVTATYASSPILKRKWIKNGVHINAVGAGINHHSELDKELYQAASIYTDTMPAAQIELKGLADIEVSVLGEIGEIIQGTKHVPRENITVFHSLGMAVEDVVTAKLIYEQYKMKN</sequence>
<comment type="catalytic activity">
    <reaction evidence="7">
        <text>L-proline + NADP(+) = 1-pyrroline-2-carboxylate + NADPH + H(+)</text>
        <dbReference type="Rhea" id="RHEA:20317"/>
        <dbReference type="ChEBI" id="CHEBI:15378"/>
        <dbReference type="ChEBI" id="CHEBI:39785"/>
        <dbReference type="ChEBI" id="CHEBI:57783"/>
        <dbReference type="ChEBI" id="CHEBI:58349"/>
        <dbReference type="ChEBI" id="CHEBI:60039"/>
        <dbReference type="EC" id="1.5.1.1"/>
    </reaction>
    <physiologicalReaction direction="right-to-left" evidence="7">
        <dbReference type="Rhea" id="RHEA:20319"/>
    </physiologicalReaction>
</comment>
<evidence type="ECO:0000256" key="6">
    <source>
        <dbReference type="ARBA" id="ARBA00093197"/>
    </source>
</evidence>
<dbReference type="InterPro" id="IPR003462">
    <property type="entry name" value="ODC_Mu_crystall"/>
</dbReference>
<dbReference type="AlphaFoldDB" id="A0AAN9VR16"/>
<dbReference type="Pfam" id="PF02423">
    <property type="entry name" value="OCD_Mu_crystall"/>
    <property type="match status" value="1"/>
</dbReference>
<evidence type="ECO:0000256" key="16">
    <source>
        <dbReference type="ARBA" id="ARBA00093598"/>
    </source>
</evidence>